<gene>
    <name evidence="3" type="ORF">TUM4630_27040</name>
</gene>
<dbReference type="InterPro" id="IPR010987">
    <property type="entry name" value="Glutathione-S-Trfase_C-like"/>
</dbReference>
<feature type="domain" description="GST C-terminal" evidence="2">
    <location>
        <begin position="85"/>
        <end position="218"/>
    </location>
</feature>
<dbReference type="SUPFAM" id="SSF47616">
    <property type="entry name" value="GST C-terminal domain-like"/>
    <property type="match status" value="1"/>
</dbReference>
<name>A0ABQ4PLT6_9GAMM</name>
<dbReference type="SUPFAM" id="SSF52833">
    <property type="entry name" value="Thioredoxin-like"/>
    <property type="match status" value="1"/>
</dbReference>
<dbReference type="RefSeq" id="WP_119977963.1">
    <property type="nucleotide sequence ID" value="NZ_BPFB01000035.1"/>
</dbReference>
<dbReference type="PANTHER" id="PTHR42673">
    <property type="entry name" value="MALEYLACETOACETATE ISOMERASE"/>
    <property type="match status" value="1"/>
</dbReference>
<dbReference type="PROSITE" id="PS50405">
    <property type="entry name" value="GST_CTER"/>
    <property type="match status" value="1"/>
</dbReference>
<proteinExistence type="predicted"/>
<dbReference type="InterPro" id="IPR040079">
    <property type="entry name" value="Glutathione_S-Trfase"/>
</dbReference>
<sequence length="218" mass="24505">MSLILYGVPLSPFVRKVRLCLAEKALDYQLEIISPFDQPSWYKEINPLNRIPAIKVGEFTLADSSVICQYLEEQYPQALSLMGDNAEQNARVRWLAKYADDELAPLTTFSVFAQRVLSKSMGKECDEGVVQLTLTEKLPAHFDYLEQQLAGNDYFVAGKLTLADLAFSCQMVNMEHAGETIDATRWPYLSALYLRVKARASMQAMLPGEQNIIAKITA</sequence>
<dbReference type="CDD" id="cd00299">
    <property type="entry name" value="GST_C_family"/>
    <property type="match status" value="1"/>
</dbReference>
<dbReference type="PANTHER" id="PTHR42673:SF21">
    <property type="entry name" value="GLUTATHIONE S-TRANSFERASE YFCF"/>
    <property type="match status" value="1"/>
</dbReference>
<dbReference type="InterPro" id="IPR004046">
    <property type="entry name" value="GST_C"/>
</dbReference>
<evidence type="ECO:0000259" key="1">
    <source>
        <dbReference type="PROSITE" id="PS50404"/>
    </source>
</evidence>
<dbReference type="Pfam" id="PF14497">
    <property type="entry name" value="GST_C_3"/>
    <property type="match status" value="1"/>
</dbReference>
<dbReference type="SFLD" id="SFLDS00019">
    <property type="entry name" value="Glutathione_Transferase_(cytos"/>
    <property type="match status" value="1"/>
</dbReference>
<organism evidence="3 4">
    <name type="scientific">Shewanella algidipiscicola</name>
    <dbReference type="NCBI Taxonomy" id="614070"/>
    <lineage>
        <taxon>Bacteria</taxon>
        <taxon>Pseudomonadati</taxon>
        <taxon>Pseudomonadota</taxon>
        <taxon>Gammaproteobacteria</taxon>
        <taxon>Alteromonadales</taxon>
        <taxon>Shewanellaceae</taxon>
        <taxon>Shewanella</taxon>
    </lineage>
</organism>
<dbReference type="Gene3D" id="1.20.1050.10">
    <property type="match status" value="1"/>
</dbReference>
<dbReference type="InterPro" id="IPR036249">
    <property type="entry name" value="Thioredoxin-like_sf"/>
</dbReference>
<protein>
    <submittedName>
        <fullName evidence="3">Glutathione S-transferase</fullName>
    </submittedName>
</protein>
<reference evidence="3 4" key="1">
    <citation type="submission" date="2021-05" db="EMBL/GenBank/DDBJ databases">
        <title>Molecular characterization for Shewanella algae harboring chromosomal blaOXA-55-like strains isolated from clinical and environment sample.</title>
        <authorList>
            <person name="Ohama Y."/>
            <person name="Aoki K."/>
            <person name="Harada S."/>
            <person name="Moriya K."/>
            <person name="Ishii Y."/>
            <person name="Tateda K."/>
        </authorList>
    </citation>
    <scope>NUCLEOTIDE SEQUENCE [LARGE SCALE GENOMIC DNA]</scope>
    <source>
        <strain evidence="3 4">LMG 23746</strain>
    </source>
</reference>
<dbReference type="Pfam" id="PF13417">
    <property type="entry name" value="GST_N_3"/>
    <property type="match status" value="1"/>
</dbReference>
<accession>A0ABQ4PLT6</accession>
<comment type="caution">
    <text evidence="3">The sequence shown here is derived from an EMBL/GenBank/DDBJ whole genome shotgun (WGS) entry which is preliminary data.</text>
</comment>
<dbReference type="InterPro" id="IPR004045">
    <property type="entry name" value="Glutathione_S-Trfase_N"/>
</dbReference>
<evidence type="ECO:0000259" key="2">
    <source>
        <dbReference type="PROSITE" id="PS50405"/>
    </source>
</evidence>
<dbReference type="SFLD" id="SFLDG00358">
    <property type="entry name" value="Main_(cytGST)"/>
    <property type="match status" value="1"/>
</dbReference>
<dbReference type="CDD" id="cd00570">
    <property type="entry name" value="GST_N_family"/>
    <property type="match status" value="1"/>
</dbReference>
<feature type="domain" description="GST N-terminal" evidence="1">
    <location>
        <begin position="1"/>
        <end position="79"/>
    </location>
</feature>
<dbReference type="InterPro" id="IPR036282">
    <property type="entry name" value="Glutathione-S-Trfase_C_sf"/>
</dbReference>
<evidence type="ECO:0000313" key="4">
    <source>
        <dbReference type="Proteomes" id="UP000761574"/>
    </source>
</evidence>
<keyword evidence="4" id="KW-1185">Reference proteome</keyword>
<dbReference type="PROSITE" id="PS50404">
    <property type="entry name" value="GST_NTER"/>
    <property type="match status" value="1"/>
</dbReference>
<dbReference type="Proteomes" id="UP000761574">
    <property type="component" value="Unassembled WGS sequence"/>
</dbReference>
<dbReference type="Gene3D" id="3.40.30.10">
    <property type="entry name" value="Glutaredoxin"/>
    <property type="match status" value="1"/>
</dbReference>
<evidence type="ECO:0000313" key="3">
    <source>
        <dbReference type="EMBL" id="GIU49128.1"/>
    </source>
</evidence>
<dbReference type="EMBL" id="BPFB01000035">
    <property type="protein sequence ID" value="GIU49128.1"/>
    <property type="molecule type" value="Genomic_DNA"/>
</dbReference>